<dbReference type="STRING" id="266762.HQ36_01610"/>
<feature type="signal peptide" evidence="1">
    <location>
        <begin position="1"/>
        <end position="22"/>
    </location>
</feature>
<evidence type="ECO:0000313" key="4">
    <source>
        <dbReference type="Proteomes" id="UP000030134"/>
    </source>
</evidence>
<dbReference type="Pfam" id="PF20200">
    <property type="entry name" value="DUF6562"/>
    <property type="match status" value="1"/>
</dbReference>
<dbReference type="Proteomes" id="UP000030134">
    <property type="component" value="Unassembled WGS sequence"/>
</dbReference>
<accession>A0A0A2G9V3</accession>
<dbReference type="OrthoDB" id="1100682at2"/>
<evidence type="ECO:0000256" key="1">
    <source>
        <dbReference type="SAM" id="SignalP"/>
    </source>
</evidence>
<organism evidence="3 4">
    <name type="scientific">Porphyromonas gingivicanis</name>
    <dbReference type="NCBI Taxonomy" id="266762"/>
    <lineage>
        <taxon>Bacteria</taxon>
        <taxon>Pseudomonadati</taxon>
        <taxon>Bacteroidota</taxon>
        <taxon>Bacteroidia</taxon>
        <taxon>Bacteroidales</taxon>
        <taxon>Porphyromonadaceae</taxon>
        <taxon>Porphyromonas</taxon>
    </lineage>
</organism>
<reference evidence="3 4" key="1">
    <citation type="submission" date="2014-08" db="EMBL/GenBank/DDBJ databases">
        <title>Porphyromonas gingivicanis strain:COT-022_OH1391 Genome sequencing.</title>
        <authorList>
            <person name="Wallis C."/>
            <person name="Deusch O."/>
            <person name="O'Flynn C."/>
            <person name="Davis I."/>
            <person name="Jospin G."/>
            <person name="Darling A.E."/>
            <person name="Coil D.A."/>
            <person name="Alexiev A."/>
            <person name="Horsfall A."/>
            <person name="Kirkwood N."/>
            <person name="Harris S."/>
            <person name="Eisen J.A."/>
        </authorList>
    </citation>
    <scope>NUCLEOTIDE SEQUENCE [LARGE SCALE GENOMIC DNA]</scope>
    <source>
        <strain evidence="4">COT-022 OH1391</strain>
    </source>
</reference>
<dbReference type="AlphaFoldDB" id="A0A0A2G9V3"/>
<evidence type="ECO:0000313" key="3">
    <source>
        <dbReference type="EMBL" id="KGN99175.1"/>
    </source>
</evidence>
<name>A0A0A2G9V3_9PORP</name>
<keyword evidence="4" id="KW-1185">Reference proteome</keyword>
<feature type="chain" id="PRO_5001987684" description="DUF6562 domain-containing protein" evidence="1">
    <location>
        <begin position="23"/>
        <end position="345"/>
    </location>
</feature>
<gene>
    <name evidence="3" type="ORF">HQ36_01610</name>
</gene>
<dbReference type="InterPro" id="IPR046692">
    <property type="entry name" value="DUF6562"/>
</dbReference>
<sequence length="345" mass="38471">MKRIAILFLSLLVLIVTPSCQPKQGVDNDLEEQTSMIEVSFSVSPPDGKLQTRSALLGQESNSALGGIHNIDWVNKYDLRYQIAIYKVESDGTHRRVVAPLSKIEDANTPATFALRLSPNRTYKAVVWADFIPQGTRTDHHYNTQDFPNITLLPSDATAILNDESRDAFYGVQEFAVTNQGVAQQLVLKRPFAKLRIVTTDWEPTAPKVDQIKIAYYGCKRFTSINLLTDQSTSIDLPKSENVTTYSGTLNKTEKEYALGYDLSPNNRTIMVDYLMTPSKGQTPINIIFEALEGTTSLVRYNLKSNIPIQRNWLTTITGNMLTNTNGTVTLSGEATPRLSLTPFN</sequence>
<proteinExistence type="predicted"/>
<dbReference type="RefSeq" id="WP_036882845.1">
    <property type="nucleotide sequence ID" value="NZ_JQZW01000002.1"/>
</dbReference>
<feature type="domain" description="DUF6562" evidence="2">
    <location>
        <begin position="74"/>
        <end position="326"/>
    </location>
</feature>
<dbReference type="EMBL" id="JQZW01000002">
    <property type="protein sequence ID" value="KGN99175.1"/>
    <property type="molecule type" value="Genomic_DNA"/>
</dbReference>
<protein>
    <recommendedName>
        <fullName evidence="2">DUF6562 domain-containing protein</fullName>
    </recommendedName>
</protein>
<dbReference type="eggNOG" id="ENOG502ZAWV">
    <property type="taxonomic scope" value="Bacteria"/>
</dbReference>
<keyword evidence="1" id="KW-0732">Signal</keyword>
<evidence type="ECO:0000259" key="2">
    <source>
        <dbReference type="Pfam" id="PF20200"/>
    </source>
</evidence>
<comment type="caution">
    <text evidence="3">The sequence shown here is derived from an EMBL/GenBank/DDBJ whole genome shotgun (WGS) entry which is preliminary data.</text>
</comment>